<proteinExistence type="predicted"/>
<dbReference type="EMBL" id="CAJNNV010028305">
    <property type="protein sequence ID" value="CAE8624056.1"/>
    <property type="molecule type" value="Genomic_DNA"/>
</dbReference>
<dbReference type="SUPFAM" id="SSF53383">
    <property type="entry name" value="PLP-dependent transferases"/>
    <property type="match status" value="1"/>
</dbReference>
<reference evidence="1" key="1">
    <citation type="submission" date="2021-02" db="EMBL/GenBank/DDBJ databases">
        <authorList>
            <person name="Dougan E. K."/>
            <person name="Rhodes N."/>
            <person name="Thang M."/>
            <person name="Chan C."/>
        </authorList>
    </citation>
    <scope>NUCLEOTIDE SEQUENCE</scope>
</reference>
<comment type="caution">
    <text evidence="1">The sequence shown here is derived from an EMBL/GenBank/DDBJ whole genome shotgun (WGS) entry which is preliminary data.</text>
</comment>
<dbReference type="OrthoDB" id="423750at2759"/>
<dbReference type="Pfam" id="PF01041">
    <property type="entry name" value="DegT_DnrJ_EryC1"/>
    <property type="match status" value="1"/>
</dbReference>
<dbReference type="Proteomes" id="UP000654075">
    <property type="component" value="Unassembled WGS sequence"/>
</dbReference>
<evidence type="ECO:0000313" key="1">
    <source>
        <dbReference type="EMBL" id="CAE8624056.1"/>
    </source>
</evidence>
<dbReference type="InterPro" id="IPR015421">
    <property type="entry name" value="PyrdxlP-dep_Trfase_major"/>
</dbReference>
<dbReference type="GO" id="GO:0000271">
    <property type="term" value="P:polysaccharide biosynthetic process"/>
    <property type="evidence" value="ECO:0007669"/>
    <property type="project" value="TreeGrafter"/>
</dbReference>
<dbReference type="GO" id="GO:0008483">
    <property type="term" value="F:transaminase activity"/>
    <property type="evidence" value="ECO:0007669"/>
    <property type="project" value="TreeGrafter"/>
</dbReference>
<dbReference type="Gene3D" id="3.40.640.10">
    <property type="entry name" value="Type I PLP-dependent aspartate aminotransferase-like (Major domain)"/>
    <property type="match status" value="1"/>
</dbReference>
<accession>A0A813GME5</accession>
<name>A0A813GME5_POLGL</name>
<sequence length="184" mass="19379">MKALGVSDPSHHVLVPAFTCAACADAIIHAGGRPIPIDCDLDSYGVSLEAVQAGLEANKNIVGVVMAPCYGVPARDFAAIHALCKERGLWVCEDACESYGASINVNGFKVPVGSMATLTVVSVRSEKMIGVGEGGAIMGNDATLVARAKWWCSRAPSRGMGLWRVYEHDAVGQNFRMPEMSAAL</sequence>
<dbReference type="InterPro" id="IPR000653">
    <property type="entry name" value="DegT/StrS_aminotransferase"/>
</dbReference>
<evidence type="ECO:0000313" key="2">
    <source>
        <dbReference type="Proteomes" id="UP000654075"/>
    </source>
</evidence>
<dbReference type="PANTHER" id="PTHR30244">
    <property type="entry name" value="TRANSAMINASE"/>
    <property type="match status" value="1"/>
</dbReference>
<dbReference type="GO" id="GO:0030170">
    <property type="term" value="F:pyridoxal phosphate binding"/>
    <property type="evidence" value="ECO:0007669"/>
    <property type="project" value="TreeGrafter"/>
</dbReference>
<protein>
    <submittedName>
        <fullName evidence="1">Uncharacterized protein</fullName>
    </submittedName>
</protein>
<keyword evidence="2" id="KW-1185">Reference proteome</keyword>
<dbReference type="AlphaFoldDB" id="A0A813GME5"/>
<dbReference type="InterPro" id="IPR015424">
    <property type="entry name" value="PyrdxlP-dep_Trfase"/>
</dbReference>
<organism evidence="1 2">
    <name type="scientific">Polarella glacialis</name>
    <name type="common">Dinoflagellate</name>
    <dbReference type="NCBI Taxonomy" id="89957"/>
    <lineage>
        <taxon>Eukaryota</taxon>
        <taxon>Sar</taxon>
        <taxon>Alveolata</taxon>
        <taxon>Dinophyceae</taxon>
        <taxon>Suessiales</taxon>
        <taxon>Suessiaceae</taxon>
        <taxon>Polarella</taxon>
    </lineage>
</organism>
<feature type="non-terminal residue" evidence="1">
    <location>
        <position position="1"/>
    </location>
</feature>
<gene>
    <name evidence="1" type="ORF">PGLA1383_LOCUS41249</name>
</gene>
<dbReference type="PANTHER" id="PTHR30244:SF34">
    <property type="entry name" value="DTDP-4-AMINO-4,6-DIDEOXYGALACTOSE TRANSAMINASE"/>
    <property type="match status" value="1"/>
</dbReference>